<protein>
    <recommendedName>
        <fullName evidence="2">DUF7042 domain-containing protein</fullName>
    </recommendedName>
</protein>
<evidence type="ECO:0000313" key="3">
    <source>
        <dbReference type="EMBL" id="KAJ8891108.1"/>
    </source>
</evidence>
<keyword evidence="4" id="KW-1185">Reference proteome</keyword>
<evidence type="ECO:0000313" key="4">
    <source>
        <dbReference type="Proteomes" id="UP001159363"/>
    </source>
</evidence>
<accession>A0ABQ9I384</accession>
<comment type="caution">
    <text evidence="3">The sequence shown here is derived from an EMBL/GenBank/DDBJ whole genome shotgun (WGS) entry which is preliminary data.</text>
</comment>
<gene>
    <name evidence="3" type="ORF">PR048_010618</name>
</gene>
<dbReference type="PANTHER" id="PTHR22255:SF9">
    <property type="entry name" value="LP06548P"/>
    <property type="match status" value="1"/>
</dbReference>
<reference evidence="3 4" key="1">
    <citation type="submission" date="2023-02" db="EMBL/GenBank/DDBJ databases">
        <title>LHISI_Scaffold_Assembly.</title>
        <authorList>
            <person name="Stuart O.P."/>
            <person name="Cleave R."/>
            <person name="Magrath M.J.L."/>
            <person name="Mikheyev A.S."/>
        </authorList>
    </citation>
    <scope>NUCLEOTIDE SEQUENCE [LARGE SCALE GENOMIC DNA]</scope>
    <source>
        <strain evidence="3">Daus_M_001</strain>
        <tissue evidence="3">Leg muscle</tissue>
    </source>
</reference>
<feature type="region of interest" description="Disordered" evidence="1">
    <location>
        <begin position="254"/>
        <end position="274"/>
    </location>
</feature>
<feature type="region of interest" description="Disordered" evidence="1">
    <location>
        <begin position="1"/>
        <end position="34"/>
    </location>
</feature>
<feature type="domain" description="DUF7042" evidence="2">
    <location>
        <begin position="75"/>
        <end position="128"/>
    </location>
</feature>
<organism evidence="3 4">
    <name type="scientific">Dryococelus australis</name>
    <dbReference type="NCBI Taxonomy" id="614101"/>
    <lineage>
        <taxon>Eukaryota</taxon>
        <taxon>Metazoa</taxon>
        <taxon>Ecdysozoa</taxon>
        <taxon>Arthropoda</taxon>
        <taxon>Hexapoda</taxon>
        <taxon>Insecta</taxon>
        <taxon>Pterygota</taxon>
        <taxon>Neoptera</taxon>
        <taxon>Polyneoptera</taxon>
        <taxon>Phasmatodea</taxon>
        <taxon>Verophasmatodea</taxon>
        <taxon>Anareolatae</taxon>
        <taxon>Phasmatidae</taxon>
        <taxon>Eurycanthinae</taxon>
        <taxon>Dryococelus</taxon>
    </lineage>
</organism>
<dbReference type="InterPro" id="IPR055470">
    <property type="entry name" value="DUF7042"/>
</dbReference>
<dbReference type="Proteomes" id="UP001159363">
    <property type="component" value="Chromosome 3"/>
</dbReference>
<feature type="compositionally biased region" description="Basic and acidic residues" evidence="1">
    <location>
        <begin position="8"/>
        <end position="26"/>
    </location>
</feature>
<name>A0ABQ9I384_9NEOP</name>
<evidence type="ECO:0000256" key="1">
    <source>
        <dbReference type="SAM" id="MobiDB-lite"/>
    </source>
</evidence>
<dbReference type="PANTHER" id="PTHR22255">
    <property type="entry name" value="LP06548P"/>
    <property type="match status" value="1"/>
</dbReference>
<evidence type="ECO:0000259" key="2">
    <source>
        <dbReference type="Pfam" id="PF23069"/>
    </source>
</evidence>
<sequence length="411" mass="45157">MRWIEASMEQRPDEAGKREISPEKTHRPAASSGYDYHTRKSGTYCDQKDSLDSLCSLIAGDATLISMFRSGAGATQCPFKGGPPYTFSYNKGSGECSSPPSIVDSCTDESRLLLRYQACPDVYGTESTMGAAVTRRLDCSPPTKVNQVQSPAASPPGFYKRESGQTMPLVGGFFFLGSPVSHALVFRLCSILTSFHAHRLSRPRCTVRHPLNSPPPYWISRYAIAFMPSLIVANFAPQEPHPVIVFHSTRLPPQRTRSDSRLNHSGSSHLGNVADVGDQRQCKAGGKETGGLVEGVRLFGVSSGSEEFLDEIYPRDARRAGTLQCCQLRLFEESLQKGTRREGVKVVFILPRLRAPVLLVPRRRGRVGEPGNVISLRTDKARNASAGETGVPEKTRRSTAIHWVEISCFKL</sequence>
<proteinExistence type="predicted"/>
<dbReference type="Pfam" id="PF23069">
    <property type="entry name" value="DUF7042"/>
    <property type="match status" value="1"/>
</dbReference>
<dbReference type="EMBL" id="JARBHB010000003">
    <property type="protein sequence ID" value="KAJ8891108.1"/>
    <property type="molecule type" value="Genomic_DNA"/>
</dbReference>